<reference evidence="1 2" key="1">
    <citation type="submission" date="2017-10" db="EMBL/GenBank/DDBJ databases">
        <title>Two draft genome sequences of Pusillimonas sp. strains isolated from a nitrate- and radionuclide-contaminated groundwater in Russia.</title>
        <authorList>
            <person name="Grouzdev D.S."/>
            <person name="Tourova T.P."/>
            <person name="Goeva M.A."/>
            <person name="Babich T.L."/>
            <person name="Sokolova D.S."/>
            <person name="Abdullin R."/>
            <person name="Poltaraus A.B."/>
            <person name="Toshchakov S.V."/>
            <person name="Nazina T.N."/>
        </authorList>
    </citation>
    <scope>NUCLEOTIDE SEQUENCE [LARGE SCALE GENOMIC DNA]</scope>
    <source>
        <strain evidence="1 2">JR1/69-3-13</strain>
    </source>
</reference>
<proteinExistence type="predicted"/>
<protein>
    <submittedName>
        <fullName evidence="1">Uncharacterized protein</fullName>
    </submittedName>
</protein>
<comment type="caution">
    <text evidence="1">The sequence shown here is derived from an EMBL/GenBank/DDBJ whole genome shotgun (WGS) entry which is preliminary data.</text>
</comment>
<dbReference type="EMBL" id="PDNW01000011">
    <property type="protein sequence ID" value="PLC49369.1"/>
    <property type="molecule type" value="Genomic_DNA"/>
</dbReference>
<accession>A0A2N4U2X5</accession>
<gene>
    <name evidence="1" type="ORF">CR159_13805</name>
</gene>
<keyword evidence="2" id="KW-1185">Reference proteome</keyword>
<dbReference type="RefSeq" id="WP_143705465.1">
    <property type="nucleotide sequence ID" value="NZ_PDNW01000011.1"/>
</dbReference>
<evidence type="ECO:0000313" key="1">
    <source>
        <dbReference type="EMBL" id="PLC49369.1"/>
    </source>
</evidence>
<organism evidence="1 2">
    <name type="scientific">Pollutimonas subterranea</name>
    <dbReference type="NCBI Taxonomy" id="2045210"/>
    <lineage>
        <taxon>Bacteria</taxon>
        <taxon>Pseudomonadati</taxon>
        <taxon>Pseudomonadota</taxon>
        <taxon>Betaproteobacteria</taxon>
        <taxon>Burkholderiales</taxon>
        <taxon>Alcaligenaceae</taxon>
        <taxon>Pollutimonas</taxon>
    </lineage>
</organism>
<dbReference type="AlphaFoldDB" id="A0A2N4U2X5"/>
<dbReference type="Proteomes" id="UP000234190">
    <property type="component" value="Unassembled WGS sequence"/>
</dbReference>
<sequence>MRVLSTVRVAWFSNRPAPSGLLGLRGGSQAFGGISQVEIPLALHGYPAYLIIDEFMPSESTLCDLFSAILKDVGVAINQRLQPFMDPILSTIWGRLGAGIELEAAVKGLDFSVPVQARRPGQGFY</sequence>
<name>A0A2N4U2X5_9BURK</name>
<evidence type="ECO:0000313" key="2">
    <source>
        <dbReference type="Proteomes" id="UP000234190"/>
    </source>
</evidence>